<protein>
    <submittedName>
        <fullName evidence="6">LysR family transcriptional regulator</fullName>
    </submittedName>
</protein>
<comment type="caution">
    <text evidence="6">The sequence shown here is derived from an EMBL/GenBank/DDBJ whole genome shotgun (WGS) entry which is preliminary data.</text>
</comment>
<organism evidence="6 7">
    <name type="scientific">Pseudaquabacterium inlustre</name>
    <dbReference type="NCBI Taxonomy" id="2984192"/>
    <lineage>
        <taxon>Bacteria</taxon>
        <taxon>Pseudomonadati</taxon>
        <taxon>Pseudomonadota</taxon>
        <taxon>Betaproteobacteria</taxon>
        <taxon>Burkholderiales</taxon>
        <taxon>Sphaerotilaceae</taxon>
        <taxon>Pseudaquabacterium</taxon>
    </lineage>
</organism>
<reference evidence="6 7" key="1">
    <citation type="submission" date="2024-04" db="EMBL/GenBank/DDBJ databases">
        <title>Novel species of the genus Ideonella isolated from streams.</title>
        <authorList>
            <person name="Lu H."/>
        </authorList>
    </citation>
    <scope>NUCLEOTIDE SEQUENCE [LARGE SCALE GENOMIC DNA]</scope>
    <source>
        <strain evidence="6 7">DXS22W</strain>
    </source>
</reference>
<dbReference type="InterPro" id="IPR005119">
    <property type="entry name" value="LysR_subst-bd"/>
</dbReference>
<dbReference type="Gene3D" id="1.10.10.10">
    <property type="entry name" value="Winged helix-like DNA-binding domain superfamily/Winged helix DNA-binding domain"/>
    <property type="match status" value="1"/>
</dbReference>
<dbReference type="InterPro" id="IPR036390">
    <property type="entry name" value="WH_DNA-bd_sf"/>
</dbReference>
<dbReference type="PROSITE" id="PS50931">
    <property type="entry name" value="HTH_LYSR"/>
    <property type="match status" value="1"/>
</dbReference>
<dbReference type="PRINTS" id="PR00039">
    <property type="entry name" value="HTHLYSR"/>
</dbReference>
<evidence type="ECO:0000256" key="1">
    <source>
        <dbReference type="ARBA" id="ARBA00009437"/>
    </source>
</evidence>
<dbReference type="InterPro" id="IPR000847">
    <property type="entry name" value="LysR_HTH_N"/>
</dbReference>
<dbReference type="PANTHER" id="PTHR30126:SF94">
    <property type="entry name" value="LYSR FAMILY TRANSCRIPTIONAL REGULATOR"/>
    <property type="match status" value="1"/>
</dbReference>
<evidence type="ECO:0000256" key="4">
    <source>
        <dbReference type="ARBA" id="ARBA00023163"/>
    </source>
</evidence>
<comment type="similarity">
    <text evidence="1">Belongs to the LysR transcriptional regulatory family.</text>
</comment>
<evidence type="ECO:0000256" key="2">
    <source>
        <dbReference type="ARBA" id="ARBA00023015"/>
    </source>
</evidence>
<name>A0ABU9CGH8_9BURK</name>
<keyword evidence="4" id="KW-0804">Transcription</keyword>
<evidence type="ECO:0000259" key="5">
    <source>
        <dbReference type="PROSITE" id="PS50931"/>
    </source>
</evidence>
<keyword evidence="2" id="KW-0805">Transcription regulation</keyword>
<gene>
    <name evidence="6" type="ORF">AACH10_12025</name>
</gene>
<feature type="domain" description="HTH lysR-type" evidence="5">
    <location>
        <begin position="1"/>
        <end position="58"/>
    </location>
</feature>
<keyword evidence="7" id="KW-1185">Reference proteome</keyword>
<sequence>MKIDAFATLDAVLRGGSLAAAAQEMHLTASAVSMQMKQLERFLGQPLFDRSGHQVRPTELAHDVAATLREPLQQLQALRRHAPRAVEGVVKLGVIESLMPVLLAGTLAELKARYPRLELRPMRGRSTGLTDAVKAGELDAAVVAEPESGGSARLLWHPLFRREMRLIAPPGAVETSVPALFKQHDWIRYDRQTISGALAARFVAAHVQHKRGTLELDSIPAIVSLVSAGLGIAVVHLVDAGICQTHPVRFVKLGRAAPAVQMSLVMRKADADSRLLAAVREAMGQAVAAALRHRAMAGL</sequence>
<evidence type="ECO:0000256" key="3">
    <source>
        <dbReference type="ARBA" id="ARBA00023125"/>
    </source>
</evidence>
<dbReference type="Pfam" id="PF03466">
    <property type="entry name" value="LysR_substrate"/>
    <property type="match status" value="1"/>
</dbReference>
<evidence type="ECO:0000313" key="7">
    <source>
        <dbReference type="Proteomes" id="UP001365405"/>
    </source>
</evidence>
<dbReference type="Proteomes" id="UP001365405">
    <property type="component" value="Unassembled WGS sequence"/>
</dbReference>
<evidence type="ECO:0000313" key="6">
    <source>
        <dbReference type="EMBL" id="MEK8050967.1"/>
    </source>
</evidence>
<dbReference type="RefSeq" id="WP_341410661.1">
    <property type="nucleotide sequence ID" value="NZ_JBBUTH010000007.1"/>
</dbReference>
<dbReference type="EMBL" id="JBBUTH010000007">
    <property type="protein sequence ID" value="MEK8050967.1"/>
    <property type="molecule type" value="Genomic_DNA"/>
</dbReference>
<dbReference type="InterPro" id="IPR036388">
    <property type="entry name" value="WH-like_DNA-bd_sf"/>
</dbReference>
<dbReference type="SUPFAM" id="SSF53850">
    <property type="entry name" value="Periplasmic binding protein-like II"/>
    <property type="match status" value="1"/>
</dbReference>
<dbReference type="Gene3D" id="3.40.190.10">
    <property type="entry name" value="Periplasmic binding protein-like II"/>
    <property type="match status" value="2"/>
</dbReference>
<dbReference type="PANTHER" id="PTHR30126">
    <property type="entry name" value="HTH-TYPE TRANSCRIPTIONAL REGULATOR"/>
    <property type="match status" value="1"/>
</dbReference>
<keyword evidence="3" id="KW-0238">DNA-binding</keyword>
<dbReference type="Pfam" id="PF00126">
    <property type="entry name" value="HTH_1"/>
    <property type="match status" value="1"/>
</dbReference>
<proteinExistence type="inferred from homology"/>
<accession>A0ABU9CGH8</accession>
<dbReference type="SUPFAM" id="SSF46785">
    <property type="entry name" value="Winged helix' DNA-binding domain"/>
    <property type="match status" value="1"/>
</dbReference>